<evidence type="ECO:0000256" key="4">
    <source>
        <dbReference type="ARBA" id="ARBA00023125"/>
    </source>
</evidence>
<evidence type="ECO:0000313" key="9">
    <source>
        <dbReference type="EMBL" id="OVA08211.1"/>
    </source>
</evidence>
<evidence type="ECO:0000256" key="7">
    <source>
        <dbReference type="SAM" id="MobiDB-lite"/>
    </source>
</evidence>
<dbReference type="AlphaFoldDB" id="A0A200QCJ7"/>
<feature type="compositionally biased region" description="Low complexity" evidence="7">
    <location>
        <begin position="71"/>
        <end position="82"/>
    </location>
</feature>
<dbReference type="PANTHER" id="PTHR13215">
    <property type="entry name" value="RNA POLYMERASE II TRANSCRIPTIONAL COACTIVATOR"/>
    <property type="match status" value="1"/>
</dbReference>
<keyword evidence="5" id="KW-0804">Transcription</keyword>
<dbReference type="InterPro" id="IPR017415">
    <property type="entry name" value="KELP"/>
</dbReference>
<evidence type="ECO:0000313" key="10">
    <source>
        <dbReference type="Proteomes" id="UP000195402"/>
    </source>
</evidence>
<evidence type="ECO:0000256" key="5">
    <source>
        <dbReference type="ARBA" id="ARBA00023163"/>
    </source>
</evidence>
<dbReference type="InParanoid" id="A0A200QCJ7"/>
<dbReference type="OMA" id="MAEMTEY"/>
<comment type="subcellular location">
    <subcellularLocation>
        <location evidence="1">Nucleus</location>
    </subcellularLocation>
</comment>
<feature type="region of interest" description="Disordered" evidence="7">
    <location>
        <begin position="70"/>
        <end position="104"/>
    </location>
</feature>
<protein>
    <submittedName>
        <fullName evidence="9">Transcriptional coactivator p15 (PC4)</fullName>
    </submittedName>
</protein>
<dbReference type="EMBL" id="MVGT01002338">
    <property type="protein sequence ID" value="OVA08211.1"/>
    <property type="molecule type" value="Genomic_DNA"/>
</dbReference>
<dbReference type="GO" id="GO:0005634">
    <property type="term" value="C:nucleus"/>
    <property type="evidence" value="ECO:0007669"/>
    <property type="project" value="UniProtKB-SubCell"/>
</dbReference>
<dbReference type="OrthoDB" id="2505440at2759"/>
<dbReference type="STRING" id="56857.A0A200QCJ7"/>
<dbReference type="Pfam" id="PF02229">
    <property type="entry name" value="PC4"/>
    <property type="match status" value="1"/>
</dbReference>
<keyword evidence="3" id="KW-0805">Transcription regulation</keyword>
<feature type="domain" description="DEK-C" evidence="8">
    <location>
        <begin position="4"/>
        <end position="61"/>
    </location>
</feature>
<name>A0A200QCJ7_MACCD</name>
<dbReference type="InterPro" id="IPR003173">
    <property type="entry name" value="PC4_C"/>
</dbReference>
<dbReference type="PROSITE" id="PS51998">
    <property type="entry name" value="DEK_C"/>
    <property type="match status" value="1"/>
</dbReference>
<evidence type="ECO:0000256" key="3">
    <source>
        <dbReference type="ARBA" id="ARBA00023015"/>
    </source>
</evidence>
<dbReference type="Gene3D" id="2.30.31.10">
    <property type="entry name" value="Transcriptional Coactivator Pc4, Chain A"/>
    <property type="match status" value="1"/>
</dbReference>
<comment type="similarity">
    <text evidence="2">Belongs to the transcriptional coactivator PC4 family.</text>
</comment>
<proteinExistence type="inferred from homology"/>
<organism evidence="9 10">
    <name type="scientific">Macleaya cordata</name>
    <name type="common">Five-seeded plume-poppy</name>
    <name type="synonym">Bocconia cordata</name>
    <dbReference type="NCBI Taxonomy" id="56857"/>
    <lineage>
        <taxon>Eukaryota</taxon>
        <taxon>Viridiplantae</taxon>
        <taxon>Streptophyta</taxon>
        <taxon>Embryophyta</taxon>
        <taxon>Tracheophyta</taxon>
        <taxon>Spermatophyta</taxon>
        <taxon>Magnoliopsida</taxon>
        <taxon>Ranunculales</taxon>
        <taxon>Papaveraceae</taxon>
        <taxon>Papaveroideae</taxon>
        <taxon>Macleaya</taxon>
    </lineage>
</organism>
<evidence type="ECO:0000256" key="2">
    <source>
        <dbReference type="ARBA" id="ARBA00009001"/>
    </source>
</evidence>
<evidence type="ECO:0000256" key="1">
    <source>
        <dbReference type="ARBA" id="ARBA00004123"/>
    </source>
</evidence>
<dbReference type="SUPFAM" id="SSF109715">
    <property type="entry name" value="DEK C-terminal domain"/>
    <property type="match status" value="1"/>
</dbReference>
<dbReference type="InterPro" id="IPR014876">
    <property type="entry name" value="DEK_C"/>
</dbReference>
<keyword evidence="6" id="KW-0539">Nucleus</keyword>
<evidence type="ECO:0000256" key="6">
    <source>
        <dbReference type="ARBA" id="ARBA00023242"/>
    </source>
</evidence>
<dbReference type="InterPro" id="IPR009044">
    <property type="entry name" value="ssDNA-bd_transcriptional_reg"/>
</dbReference>
<dbReference type="Gene3D" id="1.10.10.60">
    <property type="entry name" value="Homeodomain-like"/>
    <property type="match status" value="1"/>
</dbReference>
<dbReference type="Proteomes" id="UP000195402">
    <property type="component" value="Unassembled WGS sequence"/>
</dbReference>
<sequence length="157" mass="18104">MESAETESKIKETVIEILKKADMDEMTEFKVRNIASEKLGINLSLPERKQFVRRVLESFLLSMEEEQQRVASAAAAAPPSTTEEIKTKDTEEEEEAMETKPNIDKRDLDEYGDVIICRLSSKRRVTVQDFKGKTLVSIREYYQKDGKHFPSSKGKYY</sequence>
<dbReference type="GO" id="GO:0003713">
    <property type="term" value="F:transcription coactivator activity"/>
    <property type="evidence" value="ECO:0007669"/>
    <property type="project" value="InterPro"/>
</dbReference>
<dbReference type="GO" id="GO:0003677">
    <property type="term" value="F:DNA binding"/>
    <property type="evidence" value="ECO:0007669"/>
    <property type="project" value="UniProtKB-KW"/>
</dbReference>
<accession>A0A200QCJ7</accession>
<keyword evidence="10" id="KW-1185">Reference proteome</keyword>
<comment type="caution">
    <text evidence="9">The sequence shown here is derived from an EMBL/GenBank/DDBJ whole genome shotgun (WGS) entry which is preliminary data.</text>
</comment>
<reference evidence="9 10" key="1">
    <citation type="journal article" date="2017" name="Mol. Plant">
        <title>The Genome of Medicinal Plant Macleaya cordata Provides New Insights into Benzylisoquinoline Alkaloids Metabolism.</title>
        <authorList>
            <person name="Liu X."/>
            <person name="Liu Y."/>
            <person name="Huang P."/>
            <person name="Ma Y."/>
            <person name="Qing Z."/>
            <person name="Tang Q."/>
            <person name="Cao H."/>
            <person name="Cheng P."/>
            <person name="Zheng Y."/>
            <person name="Yuan Z."/>
            <person name="Zhou Y."/>
            <person name="Liu J."/>
            <person name="Tang Z."/>
            <person name="Zhuo Y."/>
            <person name="Zhang Y."/>
            <person name="Yu L."/>
            <person name="Huang J."/>
            <person name="Yang P."/>
            <person name="Peng Q."/>
            <person name="Zhang J."/>
            <person name="Jiang W."/>
            <person name="Zhang Z."/>
            <person name="Lin K."/>
            <person name="Ro D.K."/>
            <person name="Chen X."/>
            <person name="Xiong X."/>
            <person name="Shang Y."/>
            <person name="Huang S."/>
            <person name="Zeng J."/>
        </authorList>
    </citation>
    <scope>NUCLEOTIDE SEQUENCE [LARGE SCALE GENOMIC DNA]</scope>
    <source>
        <strain evidence="10">cv. BLH2017</strain>
        <tissue evidence="9">Root</tissue>
    </source>
</reference>
<dbReference type="InterPro" id="IPR045125">
    <property type="entry name" value="Sub1/Tcp4-like"/>
</dbReference>
<dbReference type="PIRSF" id="PIRSF038156">
    <property type="entry name" value="RNA_pol_II_KELP"/>
    <property type="match status" value="1"/>
</dbReference>
<gene>
    <name evidence="9" type="ORF">BVC80_1101g8</name>
</gene>
<evidence type="ECO:0000259" key="8">
    <source>
        <dbReference type="PROSITE" id="PS51998"/>
    </source>
</evidence>
<dbReference type="Pfam" id="PF08766">
    <property type="entry name" value="DEK_C"/>
    <property type="match status" value="1"/>
</dbReference>
<keyword evidence="4" id="KW-0238">DNA-binding</keyword>
<dbReference type="SUPFAM" id="SSF54447">
    <property type="entry name" value="ssDNA-binding transcriptional regulator domain"/>
    <property type="match status" value="1"/>
</dbReference>
<dbReference type="GO" id="GO:0060261">
    <property type="term" value="P:positive regulation of transcription initiation by RNA polymerase II"/>
    <property type="evidence" value="ECO:0007669"/>
    <property type="project" value="InterPro"/>
</dbReference>